<proteinExistence type="predicted"/>
<dbReference type="AlphaFoldDB" id="A0AAX6G101"/>
<protein>
    <submittedName>
        <fullName evidence="2">Proline-rich receptor-like protein kinase PERK12</fullName>
    </submittedName>
</protein>
<feature type="region of interest" description="Disordered" evidence="1">
    <location>
        <begin position="33"/>
        <end position="89"/>
    </location>
</feature>
<gene>
    <name evidence="2" type="ORF">M6B38_389125</name>
</gene>
<evidence type="ECO:0000313" key="2">
    <source>
        <dbReference type="EMBL" id="KAJ6822386.1"/>
    </source>
</evidence>
<keyword evidence="2" id="KW-0675">Receptor</keyword>
<reference evidence="2" key="2">
    <citation type="submission" date="2023-04" db="EMBL/GenBank/DDBJ databases">
        <authorList>
            <person name="Bruccoleri R.E."/>
            <person name="Oakeley E.J."/>
            <person name="Faust A.-M."/>
            <person name="Dessus-Babus S."/>
            <person name="Altorfer M."/>
            <person name="Burckhardt D."/>
            <person name="Oertli M."/>
            <person name="Naumann U."/>
            <person name="Petersen F."/>
            <person name="Wong J."/>
        </authorList>
    </citation>
    <scope>NUCLEOTIDE SEQUENCE</scope>
    <source>
        <strain evidence="2">GSM-AAB239-AS_SAM_17_03QT</strain>
        <tissue evidence="2">Leaf</tissue>
    </source>
</reference>
<comment type="caution">
    <text evidence="2">The sequence shown here is derived from an EMBL/GenBank/DDBJ whole genome shotgun (WGS) entry which is preliminary data.</text>
</comment>
<reference evidence="2" key="1">
    <citation type="journal article" date="2023" name="GigaByte">
        <title>Genome assembly of the bearded iris, Iris pallida Lam.</title>
        <authorList>
            <person name="Bruccoleri R.E."/>
            <person name="Oakeley E.J."/>
            <person name="Faust A.M.E."/>
            <person name="Altorfer M."/>
            <person name="Dessus-Babus S."/>
            <person name="Burckhardt D."/>
            <person name="Oertli M."/>
            <person name="Naumann U."/>
            <person name="Petersen F."/>
            <person name="Wong J."/>
        </authorList>
    </citation>
    <scope>NUCLEOTIDE SEQUENCE</scope>
    <source>
        <strain evidence="2">GSM-AAB239-AS_SAM_17_03QT</strain>
    </source>
</reference>
<dbReference type="GO" id="GO:0016301">
    <property type="term" value="F:kinase activity"/>
    <property type="evidence" value="ECO:0007669"/>
    <property type="project" value="UniProtKB-KW"/>
</dbReference>
<organism evidence="2 3">
    <name type="scientific">Iris pallida</name>
    <name type="common">Sweet iris</name>
    <dbReference type="NCBI Taxonomy" id="29817"/>
    <lineage>
        <taxon>Eukaryota</taxon>
        <taxon>Viridiplantae</taxon>
        <taxon>Streptophyta</taxon>
        <taxon>Embryophyta</taxon>
        <taxon>Tracheophyta</taxon>
        <taxon>Spermatophyta</taxon>
        <taxon>Magnoliopsida</taxon>
        <taxon>Liliopsida</taxon>
        <taxon>Asparagales</taxon>
        <taxon>Iridaceae</taxon>
        <taxon>Iridoideae</taxon>
        <taxon>Irideae</taxon>
        <taxon>Iris</taxon>
    </lineage>
</organism>
<keyword evidence="2" id="KW-0808">Transferase</keyword>
<feature type="compositionally biased region" description="Low complexity" evidence="1">
    <location>
        <begin position="49"/>
        <end position="58"/>
    </location>
</feature>
<evidence type="ECO:0000256" key="1">
    <source>
        <dbReference type="SAM" id="MobiDB-lite"/>
    </source>
</evidence>
<name>A0AAX6G101_IRIPA</name>
<keyword evidence="2" id="KW-0418">Kinase</keyword>
<sequence length="89" mass="9500">MRWPSRWRAAASKLAASMPLQAARTDFLGPTQCRRCAPPAPPAHDADGSSSVVASSSAMPNTRRSTVAFIPLTDEPPRALSNRGARQRG</sequence>
<keyword evidence="3" id="KW-1185">Reference proteome</keyword>
<evidence type="ECO:0000313" key="3">
    <source>
        <dbReference type="Proteomes" id="UP001140949"/>
    </source>
</evidence>
<dbReference type="EMBL" id="JANAVB010024400">
    <property type="protein sequence ID" value="KAJ6822386.1"/>
    <property type="molecule type" value="Genomic_DNA"/>
</dbReference>
<accession>A0AAX6G101</accession>
<dbReference type="Proteomes" id="UP001140949">
    <property type="component" value="Unassembled WGS sequence"/>
</dbReference>